<name>A0ABR6IP83_9HYPH</name>
<evidence type="ECO:0000313" key="1">
    <source>
        <dbReference type="EMBL" id="MBB4229324.1"/>
    </source>
</evidence>
<dbReference type="EMBL" id="JACIFX010000003">
    <property type="protein sequence ID" value="MBB4229324.1"/>
    <property type="molecule type" value="Genomic_DNA"/>
</dbReference>
<reference evidence="1 2" key="1">
    <citation type="submission" date="2020-08" db="EMBL/GenBank/DDBJ databases">
        <title>Genomic Encyclopedia of Type Strains, Phase IV (KMG-V): Genome sequencing to study the core and pangenomes of soil and plant-associated prokaryotes.</title>
        <authorList>
            <person name="Whitman W."/>
        </authorList>
    </citation>
    <scope>NUCLEOTIDE SEQUENCE [LARGE SCALE GENOMIC DNA]</scope>
    <source>
        <strain evidence="1 2">SEMIA 4087</strain>
    </source>
</reference>
<accession>A0ABR6IP83</accession>
<dbReference type="Proteomes" id="UP000551353">
    <property type="component" value="Unassembled WGS sequence"/>
</dbReference>
<proteinExistence type="predicted"/>
<sequence length="36" mass="3977">MGDRAHPLDVRELKVLSHEEMAASDDQVSVTLELKG</sequence>
<evidence type="ECO:0000313" key="2">
    <source>
        <dbReference type="Proteomes" id="UP000551353"/>
    </source>
</evidence>
<comment type="caution">
    <text evidence="1">The sequence shown here is derived from an EMBL/GenBank/DDBJ whole genome shotgun (WGS) entry which is preliminary data.</text>
</comment>
<protein>
    <submittedName>
        <fullName evidence="1">Uncharacterized protein</fullName>
    </submittedName>
</protein>
<organism evidence="1 2">
    <name type="scientific">Rhizobium mongolense</name>
    <dbReference type="NCBI Taxonomy" id="57676"/>
    <lineage>
        <taxon>Bacteria</taxon>
        <taxon>Pseudomonadati</taxon>
        <taxon>Pseudomonadota</taxon>
        <taxon>Alphaproteobacteria</taxon>
        <taxon>Hyphomicrobiales</taxon>
        <taxon>Rhizobiaceae</taxon>
        <taxon>Rhizobium/Agrobacterium group</taxon>
        <taxon>Rhizobium</taxon>
    </lineage>
</organism>
<gene>
    <name evidence="1" type="ORF">GGD56_003166</name>
</gene>
<keyword evidence="2" id="KW-1185">Reference proteome</keyword>